<dbReference type="EMBL" id="JAVFHQ010000069">
    <property type="protein sequence ID" value="KAK4540361.1"/>
    <property type="molecule type" value="Genomic_DNA"/>
</dbReference>
<accession>A0AAV9J6Q4</accession>
<reference evidence="1 2" key="1">
    <citation type="submission" date="2021-11" db="EMBL/GenBank/DDBJ databases">
        <title>Black yeast isolated from Biological Soil Crust.</title>
        <authorList>
            <person name="Kurbessoian T."/>
        </authorList>
    </citation>
    <scope>NUCLEOTIDE SEQUENCE [LARGE SCALE GENOMIC DNA]</scope>
    <source>
        <strain evidence="1 2">CCFEE 5522</strain>
    </source>
</reference>
<sequence length="357" mass="40384">MTKEQYALDYQHCDVGELEAFIKARTGKDPAAERAKEYYVHKLHKLDHKARFRFFDLAPELRNLMYRELLVGDATNQADRRRGNCVPQILATCKLAHREATDILYTDNIPDIRLTAEVCEDRITCSTAVGQSLDRELADTACLEYVGWGAHLRRFARLAVVVVIRTVPGAHENTIILLGKCINNLLYSLVNDLLAGSEKLEALEVRVQGGLEGVEDPLYLRMLWPLTKLGGQDIAITIRQLKRIRSENSSLYPGNLVQRYWLLEDKTKRHYGVHRKTDEAWDTFTAVGIAAQQLEDLAMGDEYTYTDEKWEGELVDVMQQLEDALLWGKASDDAAEQWIGSPLGSMVGCSRNVDGVE</sequence>
<proteinExistence type="predicted"/>
<name>A0AAV9J6Q4_9PEZI</name>
<dbReference type="AlphaFoldDB" id="A0AAV9J6Q4"/>
<keyword evidence="2" id="KW-1185">Reference proteome</keyword>
<dbReference type="Proteomes" id="UP001324427">
    <property type="component" value="Unassembled WGS sequence"/>
</dbReference>
<gene>
    <name evidence="1" type="ORF">LTR36_009318</name>
</gene>
<protein>
    <submittedName>
        <fullName evidence="1">Uncharacterized protein</fullName>
    </submittedName>
</protein>
<organism evidence="1 2">
    <name type="scientific">Oleoguttula mirabilis</name>
    <dbReference type="NCBI Taxonomy" id="1507867"/>
    <lineage>
        <taxon>Eukaryota</taxon>
        <taxon>Fungi</taxon>
        <taxon>Dikarya</taxon>
        <taxon>Ascomycota</taxon>
        <taxon>Pezizomycotina</taxon>
        <taxon>Dothideomycetes</taxon>
        <taxon>Dothideomycetidae</taxon>
        <taxon>Mycosphaerellales</taxon>
        <taxon>Teratosphaeriaceae</taxon>
        <taxon>Oleoguttula</taxon>
    </lineage>
</organism>
<evidence type="ECO:0000313" key="1">
    <source>
        <dbReference type="EMBL" id="KAK4540361.1"/>
    </source>
</evidence>
<comment type="caution">
    <text evidence="1">The sequence shown here is derived from an EMBL/GenBank/DDBJ whole genome shotgun (WGS) entry which is preliminary data.</text>
</comment>
<evidence type="ECO:0000313" key="2">
    <source>
        <dbReference type="Proteomes" id="UP001324427"/>
    </source>
</evidence>